<feature type="transmembrane region" description="Helical" evidence="7">
    <location>
        <begin position="108"/>
        <end position="128"/>
    </location>
</feature>
<dbReference type="PANTHER" id="PTHR23291:SF115">
    <property type="entry name" value="MODULATOR OF FTSH PROTEASE YCCA"/>
    <property type="match status" value="1"/>
</dbReference>
<keyword evidence="6 7" id="KW-0472">Membrane</keyword>
<sequence length="223" mass="23757">MNTPMYRASATTAVPTLTVNRVLRNTYALLAMLFVFGGITAYAAQAAHIRLGFLPFIIGIFAFSFAIGATRNSAWGLVVAFGFAGFLGVFTGGNVDAILYQYRNGGELVAASFGLTAGIFLALSAYAMTTKRDFSGWFAFLGVGTLAILGAIILNFFLQIPALSLALSTMVILLACGWIIWQTQMIVRGGETNYILAATGLLADIFVLFNNLLALLGFGFGED</sequence>
<evidence type="ECO:0000256" key="2">
    <source>
        <dbReference type="ARBA" id="ARBA00010350"/>
    </source>
</evidence>
<dbReference type="RefSeq" id="WP_354695584.1">
    <property type="nucleotide sequence ID" value="NZ_JAZHOG010000007.1"/>
</dbReference>
<dbReference type="PANTHER" id="PTHR23291">
    <property type="entry name" value="BAX INHIBITOR-RELATED"/>
    <property type="match status" value="1"/>
</dbReference>
<dbReference type="Pfam" id="PF01027">
    <property type="entry name" value="Bax1-I"/>
    <property type="match status" value="1"/>
</dbReference>
<keyword evidence="3" id="KW-1003">Cell membrane</keyword>
<evidence type="ECO:0000256" key="7">
    <source>
        <dbReference type="RuleBase" id="RU004379"/>
    </source>
</evidence>
<protein>
    <submittedName>
        <fullName evidence="8">Bax inhibitor-1 family protein</fullName>
    </submittedName>
</protein>
<comment type="caution">
    <text evidence="8">The sequence shown here is derived from an EMBL/GenBank/DDBJ whole genome shotgun (WGS) entry which is preliminary data.</text>
</comment>
<feature type="transmembrane region" description="Helical" evidence="7">
    <location>
        <begin position="165"/>
        <end position="182"/>
    </location>
</feature>
<evidence type="ECO:0000256" key="3">
    <source>
        <dbReference type="ARBA" id="ARBA00022475"/>
    </source>
</evidence>
<evidence type="ECO:0000256" key="1">
    <source>
        <dbReference type="ARBA" id="ARBA00004651"/>
    </source>
</evidence>
<dbReference type="Proteomes" id="UP001359886">
    <property type="component" value="Unassembled WGS sequence"/>
</dbReference>
<dbReference type="AlphaFoldDB" id="A0AAW9RJL2"/>
<feature type="transmembrane region" description="Helical" evidence="7">
    <location>
        <begin position="134"/>
        <end position="158"/>
    </location>
</feature>
<dbReference type="GO" id="GO:0005886">
    <property type="term" value="C:plasma membrane"/>
    <property type="evidence" value="ECO:0007669"/>
    <property type="project" value="UniProtKB-SubCell"/>
</dbReference>
<evidence type="ECO:0000256" key="6">
    <source>
        <dbReference type="ARBA" id="ARBA00023136"/>
    </source>
</evidence>
<reference evidence="8 9" key="1">
    <citation type="submission" date="2024-02" db="EMBL/GenBank/DDBJ databases">
        <title>A novel Wenzhouxiangellaceae bacterium, isolated from coastal sediments.</title>
        <authorList>
            <person name="Du Z.-J."/>
            <person name="Ye Y.-Q."/>
            <person name="Zhang X.-Y."/>
        </authorList>
    </citation>
    <scope>NUCLEOTIDE SEQUENCE [LARGE SCALE GENOMIC DNA]</scope>
    <source>
        <strain evidence="8 9">CH-27</strain>
    </source>
</reference>
<keyword evidence="9" id="KW-1185">Reference proteome</keyword>
<organism evidence="8 9">
    <name type="scientific">Elongatibacter sediminis</name>
    <dbReference type="NCBI Taxonomy" id="3119006"/>
    <lineage>
        <taxon>Bacteria</taxon>
        <taxon>Pseudomonadati</taxon>
        <taxon>Pseudomonadota</taxon>
        <taxon>Gammaproteobacteria</taxon>
        <taxon>Chromatiales</taxon>
        <taxon>Wenzhouxiangellaceae</taxon>
        <taxon>Elongatibacter</taxon>
    </lineage>
</organism>
<dbReference type="EMBL" id="JAZHOG010000007">
    <property type="protein sequence ID" value="MEJ8568263.1"/>
    <property type="molecule type" value="Genomic_DNA"/>
</dbReference>
<comment type="subcellular location">
    <subcellularLocation>
        <location evidence="1">Cell membrane</location>
        <topology evidence="1">Multi-pass membrane protein</topology>
    </subcellularLocation>
</comment>
<dbReference type="InterPro" id="IPR006214">
    <property type="entry name" value="Bax_inhibitor_1-related"/>
</dbReference>
<feature type="transmembrane region" description="Helical" evidence="7">
    <location>
        <begin position="194"/>
        <end position="220"/>
    </location>
</feature>
<feature type="transmembrane region" description="Helical" evidence="7">
    <location>
        <begin position="75"/>
        <end position="96"/>
    </location>
</feature>
<evidence type="ECO:0000256" key="5">
    <source>
        <dbReference type="ARBA" id="ARBA00022989"/>
    </source>
</evidence>
<name>A0AAW9RJL2_9GAMM</name>
<keyword evidence="5 7" id="KW-1133">Transmembrane helix</keyword>
<comment type="similarity">
    <text evidence="2 7">Belongs to the BI1 family.</text>
</comment>
<feature type="transmembrane region" description="Helical" evidence="7">
    <location>
        <begin position="26"/>
        <end position="44"/>
    </location>
</feature>
<keyword evidence="4 7" id="KW-0812">Transmembrane</keyword>
<evidence type="ECO:0000313" key="9">
    <source>
        <dbReference type="Proteomes" id="UP001359886"/>
    </source>
</evidence>
<evidence type="ECO:0000256" key="4">
    <source>
        <dbReference type="ARBA" id="ARBA00022692"/>
    </source>
</evidence>
<gene>
    <name evidence="8" type="ORF">V3330_11555</name>
</gene>
<accession>A0AAW9RJL2</accession>
<feature type="transmembrane region" description="Helical" evidence="7">
    <location>
        <begin position="51"/>
        <end position="69"/>
    </location>
</feature>
<proteinExistence type="inferred from homology"/>
<evidence type="ECO:0000313" key="8">
    <source>
        <dbReference type="EMBL" id="MEJ8568263.1"/>
    </source>
</evidence>